<feature type="region of interest" description="Disordered" evidence="2">
    <location>
        <begin position="378"/>
        <end position="420"/>
    </location>
</feature>
<feature type="compositionally biased region" description="Acidic residues" evidence="2">
    <location>
        <begin position="214"/>
        <end position="224"/>
    </location>
</feature>
<organism evidence="3 4">
    <name type="scientific">Bathycoccus prasinos</name>
    <dbReference type="NCBI Taxonomy" id="41875"/>
    <lineage>
        <taxon>Eukaryota</taxon>
        <taxon>Viridiplantae</taxon>
        <taxon>Chlorophyta</taxon>
        <taxon>Mamiellophyceae</taxon>
        <taxon>Mamiellales</taxon>
        <taxon>Bathycoccaceae</taxon>
        <taxon>Bathycoccus</taxon>
    </lineage>
</organism>
<keyword evidence="4" id="KW-1185">Reference proteome</keyword>
<proteinExistence type="predicted"/>
<evidence type="ECO:0000256" key="1">
    <source>
        <dbReference type="SAM" id="Coils"/>
    </source>
</evidence>
<gene>
    <name evidence="3" type="ORF">Bathy09g01610</name>
</gene>
<feature type="coiled-coil region" evidence="1">
    <location>
        <begin position="843"/>
        <end position="896"/>
    </location>
</feature>
<reference evidence="3 4" key="1">
    <citation type="submission" date="2011-10" db="EMBL/GenBank/DDBJ databases">
        <authorList>
            <person name="Genoscope - CEA"/>
        </authorList>
    </citation>
    <scope>NUCLEOTIDE SEQUENCE [LARGE SCALE GENOMIC DNA]</scope>
    <source>
        <strain evidence="3 4">RCC 1105</strain>
    </source>
</reference>
<feature type="region of interest" description="Disordered" evidence="2">
    <location>
        <begin position="1041"/>
        <end position="1073"/>
    </location>
</feature>
<dbReference type="EMBL" id="FO082270">
    <property type="protein sequence ID" value="CCO66691.1"/>
    <property type="molecule type" value="Genomic_DNA"/>
</dbReference>
<accession>K8FEZ2</accession>
<protein>
    <submittedName>
        <fullName evidence="3">Uncharacterized protein</fullName>
    </submittedName>
</protein>
<feature type="compositionally biased region" description="Basic and acidic residues" evidence="2">
    <location>
        <begin position="1041"/>
        <end position="1052"/>
    </location>
</feature>
<dbReference type="RefSeq" id="XP_007511131.1">
    <property type="nucleotide sequence ID" value="XM_007511069.1"/>
</dbReference>
<dbReference type="AlphaFoldDB" id="K8FEZ2"/>
<feature type="region of interest" description="Disordered" evidence="2">
    <location>
        <begin position="1091"/>
        <end position="1148"/>
    </location>
</feature>
<sequence>MNEEKKRDGETMMMMMEDNVHRIEDVEKRTTTTMTRMRARRQKPTGEEMLTRNGAWEILDALDAREKKKGKKKKDALVRFLEDFRAVHTLAREVLPECETKTATLERVENPIFLAKAEKKPSVYVQRFKIDTTTTTGMVDNDDDAIEEEVERAVRKAVGLSAEEEEEEEDEAPCEVRVLETSEGVVASSSMDAVIVVVDFREKEGSVPSVSFGSDDDEEEYEEDNKEKVKKEELFEGGIVEPDLETSLKELHPFAISIRQLSKRIGEDNVFLVVTHCGDDYVEKRDWCELIDVPPENVTFCQSSFVHALSEDYNKNKSNKSSATYVDIPDRLVEWIDDWREERGKSLRSEFQRERETVHFFAALKDAYFIPFEKKKSKKEDREDEEEEEEEKEEKKKEELKASTKRVDDENAASAKDGTAVDSAVAAKDDDISKKVIDSHSRVALKTVSACFDRAIEGMGAGVISGAPAMAAKFDKNYASSSDKMITRNQLHYFVSKYAVAQYPAAFILAWAIPGPLMAHPVHLSNRFRIALCFAIVGGREYMNMETIATTLALGAGADGLAVLNASFEENDLERQENDDDDEDNDDDASDESGDDDEVRRASVKVEKEKEEESAEEKKEKKEKKKKEIPLPVPKTKEDETKHEKGEEETKASSSSSSSKLLASFTERVNAALSAIETSTSELRQNAENAIKDAFTIADRTVAKAERKAKKLTRKSLNRALDDGLITRKQALQMSKGFFRNAFYEYVVRDISALICGPRYLLFTQADLTQIVNSSMTFYVAEAACKTFLPDRFNHKEKLEIDGGNASAMGTTTLSAKSLAESEAGIKAKEYCDAASEKFSQTAESAKQTAEAAKVKAQEAAARAAQSAHDAATRAAESAQEAARAAQENAQKAKEAVWSYVSSISSSVAAAVAKSDDDSDLIDKSLDPNSYAAKLVPQIPSYKLAAAFGGPAMKKALAFNLPSLLADADCRNLGFTKSVWTGNSKELDDLFAKYDQEKRIRAVARKALVLCLQSSNKKSVAEELKKCGLMQSEKSKMHLKLEERQKEHKKESSNSAATSPTSTPPPSHSTASSSSLVFANVQLPSIPSPSSLFANWGRGGGVGSKETTATLIPAATDGKTTAKKDGDDVNDDEKDASPKSPIAVVNRT</sequence>
<feature type="compositionally biased region" description="Acidic residues" evidence="2">
    <location>
        <begin position="382"/>
        <end position="392"/>
    </location>
</feature>
<dbReference type="KEGG" id="bpg:Bathy09g01610"/>
<evidence type="ECO:0000313" key="3">
    <source>
        <dbReference type="EMBL" id="CCO66691.1"/>
    </source>
</evidence>
<dbReference type="PANTHER" id="PTHR36812:SF9">
    <property type="entry name" value="MYB-LIKE PROTEIN X ISOFORM X1"/>
    <property type="match status" value="1"/>
</dbReference>
<name>K8FEZ2_9CHLO</name>
<feature type="region of interest" description="Disordered" evidence="2">
    <location>
        <begin position="570"/>
        <end position="659"/>
    </location>
</feature>
<dbReference type="OrthoDB" id="10512437at2759"/>
<feature type="region of interest" description="Disordered" evidence="2">
    <location>
        <begin position="206"/>
        <end position="228"/>
    </location>
</feature>
<feature type="compositionally biased region" description="Basic and acidic residues" evidence="2">
    <location>
        <begin position="598"/>
        <end position="620"/>
    </location>
</feature>
<feature type="compositionally biased region" description="Basic and acidic residues" evidence="2">
    <location>
        <begin position="393"/>
        <end position="409"/>
    </location>
</feature>
<dbReference type="Proteomes" id="UP000198341">
    <property type="component" value="Chromosome 9"/>
</dbReference>
<feature type="region of interest" description="Disordered" evidence="2">
    <location>
        <begin position="27"/>
        <end position="51"/>
    </location>
</feature>
<dbReference type="GeneID" id="19013668"/>
<evidence type="ECO:0000313" key="4">
    <source>
        <dbReference type="Proteomes" id="UP000198341"/>
    </source>
</evidence>
<keyword evidence="1" id="KW-0175">Coiled coil</keyword>
<evidence type="ECO:0000256" key="2">
    <source>
        <dbReference type="SAM" id="MobiDB-lite"/>
    </source>
</evidence>
<dbReference type="PANTHER" id="PTHR36812">
    <property type="entry name" value="NEUROFILAMENT TRIPLET M PROTEIN-LIKE PROTEIN"/>
    <property type="match status" value="1"/>
</dbReference>
<feature type="compositionally biased region" description="Acidic residues" evidence="2">
    <location>
        <begin position="570"/>
        <end position="597"/>
    </location>
</feature>
<feature type="compositionally biased region" description="Basic and acidic residues" evidence="2">
    <location>
        <begin position="635"/>
        <end position="651"/>
    </location>
</feature>